<reference evidence="1 2" key="1">
    <citation type="submission" date="2018-04" db="EMBL/GenBank/DDBJ databases">
        <title>Massilia violaceinigra sp. nov., a novel purple-pigmented bacterium isolated from Tianshan glacier, Xinjiang, China.</title>
        <authorList>
            <person name="Wang H."/>
        </authorList>
    </citation>
    <scope>NUCLEOTIDE SEQUENCE [LARGE SCALE GENOMIC DNA]</scope>
    <source>
        <strain evidence="1 2">B448-2</strain>
    </source>
</reference>
<dbReference type="InterPro" id="IPR008878">
    <property type="entry name" value="Transposase_IS66_Orf2"/>
</dbReference>
<evidence type="ECO:0000313" key="1">
    <source>
        <dbReference type="EMBL" id="PWF48252.1"/>
    </source>
</evidence>
<organism evidence="1 2">
    <name type="scientific">Massilia glaciei</name>
    <dbReference type="NCBI Taxonomy" id="1524097"/>
    <lineage>
        <taxon>Bacteria</taxon>
        <taxon>Pseudomonadati</taxon>
        <taxon>Pseudomonadota</taxon>
        <taxon>Betaproteobacteria</taxon>
        <taxon>Burkholderiales</taxon>
        <taxon>Oxalobacteraceae</taxon>
        <taxon>Telluria group</taxon>
        <taxon>Massilia</taxon>
    </lineage>
</organism>
<proteinExistence type="predicted"/>
<dbReference type="Proteomes" id="UP000241421">
    <property type="component" value="Unassembled WGS sequence"/>
</dbReference>
<name>A0A2U2HLE4_9BURK</name>
<dbReference type="NCBIfam" id="NF033819">
    <property type="entry name" value="IS66_TnpB"/>
    <property type="match status" value="1"/>
</dbReference>
<dbReference type="EMBL" id="PXWF02000209">
    <property type="protein sequence ID" value="PWF48252.1"/>
    <property type="molecule type" value="Genomic_DNA"/>
</dbReference>
<evidence type="ECO:0008006" key="3">
    <source>
        <dbReference type="Google" id="ProtNLM"/>
    </source>
</evidence>
<dbReference type="RefSeq" id="WP_106757783.1">
    <property type="nucleotide sequence ID" value="NZ_PXWF02000209.1"/>
</dbReference>
<gene>
    <name evidence="1" type="ORF">C7C56_012795</name>
</gene>
<accession>A0A2U2HLE4</accession>
<dbReference type="AlphaFoldDB" id="A0A2U2HLE4"/>
<protein>
    <recommendedName>
        <fullName evidence="3">Transposase</fullName>
    </recommendedName>
</protein>
<dbReference type="OrthoDB" id="9801450at2"/>
<keyword evidence="2" id="KW-1185">Reference proteome</keyword>
<evidence type="ECO:0000313" key="2">
    <source>
        <dbReference type="Proteomes" id="UP000241421"/>
    </source>
</evidence>
<comment type="caution">
    <text evidence="1">The sequence shown here is derived from an EMBL/GenBank/DDBJ whole genome shotgun (WGS) entry which is preliminary data.</text>
</comment>
<dbReference type="PANTHER" id="PTHR36455">
    <property type="match status" value="1"/>
</dbReference>
<sequence>MVYLATGHHYMRKPINGLALVVPETLGLDASSRHWFLFCNRGRDRIKILHWGANGFWLHCHLPHSGIK</sequence>
<dbReference type="PANTHER" id="PTHR36455:SF1">
    <property type="entry name" value="BLR8292 PROTEIN"/>
    <property type="match status" value="1"/>
</dbReference>
<dbReference type="Pfam" id="PF05717">
    <property type="entry name" value="TnpB_IS66"/>
    <property type="match status" value="1"/>
</dbReference>